<evidence type="ECO:0000256" key="6">
    <source>
        <dbReference type="HAMAP-Rule" id="MF_03191"/>
    </source>
</evidence>
<keyword evidence="1 6" id="KW-0489">Methyltransferase</keyword>
<dbReference type="EC" id="2.1.1.201" evidence="6"/>
<dbReference type="CDD" id="cd02440">
    <property type="entry name" value="AdoMet_MTases"/>
    <property type="match status" value="1"/>
</dbReference>
<dbReference type="GO" id="GO:0032259">
    <property type="term" value="P:methylation"/>
    <property type="evidence" value="ECO:0007669"/>
    <property type="project" value="UniProtKB-KW"/>
</dbReference>
<evidence type="ECO:0000313" key="8">
    <source>
        <dbReference type="Proteomes" id="UP001255856"/>
    </source>
</evidence>
<evidence type="ECO:0000256" key="3">
    <source>
        <dbReference type="ARBA" id="ARBA00022688"/>
    </source>
</evidence>
<dbReference type="InterPro" id="IPR004033">
    <property type="entry name" value="UbiE/COQ5_MeTrFase"/>
</dbReference>
<dbReference type="PANTHER" id="PTHR43591:SF24">
    <property type="entry name" value="2-METHOXY-6-POLYPRENYL-1,4-BENZOQUINOL METHYLASE, MITOCHONDRIAL"/>
    <property type="match status" value="1"/>
</dbReference>
<dbReference type="EMBL" id="JASFZW010000003">
    <property type="protein sequence ID" value="KAK2079328.1"/>
    <property type="molecule type" value="Genomic_DNA"/>
</dbReference>
<comment type="caution">
    <text evidence="7">The sequence shown here is derived from an EMBL/GenBank/DDBJ whole genome shotgun (WGS) entry which is preliminary data.</text>
</comment>
<keyword evidence="2 6" id="KW-0808">Transferase</keyword>
<dbReference type="HAMAP" id="MF_01813">
    <property type="entry name" value="MenG_UbiE_methyltr"/>
    <property type="match status" value="1"/>
</dbReference>
<feature type="binding site" evidence="6">
    <location>
        <position position="166"/>
    </location>
    <ligand>
        <name>S-adenosyl-L-methionine</name>
        <dbReference type="ChEBI" id="CHEBI:59789"/>
    </ligand>
</feature>
<accession>A0AAD9IJ96</accession>
<comment type="catalytic activity">
    <reaction evidence="6">
        <text>a 2-methoxy-6-(all-trans-polyprenyl)benzene-1,4-diol + S-adenosyl-L-methionine = a 5-methoxy-2-methyl-3-(all-trans-polyprenyl)benzene-1,4-diol + S-adenosyl-L-homocysteine + H(+)</text>
        <dbReference type="Rhea" id="RHEA:28286"/>
        <dbReference type="Rhea" id="RHEA-COMP:10858"/>
        <dbReference type="Rhea" id="RHEA-COMP:10859"/>
        <dbReference type="ChEBI" id="CHEBI:15378"/>
        <dbReference type="ChEBI" id="CHEBI:57856"/>
        <dbReference type="ChEBI" id="CHEBI:59789"/>
        <dbReference type="ChEBI" id="CHEBI:84166"/>
        <dbReference type="ChEBI" id="CHEBI:84167"/>
        <dbReference type="EC" id="2.1.1.201"/>
    </reaction>
</comment>
<evidence type="ECO:0000256" key="4">
    <source>
        <dbReference type="ARBA" id="ARBA00022691"/>
    </source>
</evidence>
<dbReference type="Pfam" id="PF01209">
    <property type="entry name" value="Ubie_methyltran"/>
    <property type="match status" value="1"/>
</dbReference>
<dbReference type="InterPro" id="IPR023576">
    <property type="entry name" value="UbiE/COQ5_MeTrFase_CS"/>
</dbReference>
<dbReference type="PROSITE" id="PS01183">
    <property type="entry name" value="UBIE_1"/>
    <property type="match status" value="1"/>
</dbReference>
<comment type="subcellular location">
    <subcellularLocation>
        <location evidence="6">Mitochondrion inner membrane</location>
        <topology evidence="6">Peripheral membrane protein</topology>
        <orientation evidence="6">Matrix side</orientation>
    </subcellularLocation>
</comment>
<dbReference type="AlphaFoldDB" id="A0AAD9IJ96"/>
<keyword evidence="3 6" id="KW-0831">Ubiquinone biosynthesis</keyword>
<keyword evidence="4 6" id="KW-0949">S-adenosyl-L-methionine</keyword>
<dbReference type="Gene3D" id="3.40.50.150">
    <property type="entry name" value="Vaccinia Virus protein VP39"/>
    <property type="match status" value="1"/>
</dbReference>
<feature type="binding site" evidence="6">
    <location>
        <position position="87"/>
    </location>
    <ligand>
        <name>S-adenosyl-L-methionine</name>
        <dbReference type="ChEBI" id="CHEBI:59789"/>
    </ligand>
</feature>
<gene>
    <name evidence="6" type="primary">COQ5</name>
    <name evidence="7" type="ORF">QBZ16_003019</name>
</gene>
<name>A0AAD9IJ96_PROWI</name>
<comment type="function">
    <text evidence="6">Methyltransferase required for the conversion of 2-polyprenyl-6-methoxy-1,4-benzoquinol (DDMQH2) to 2-polyprenyl-3-methyl-6-methoxy-1,4-benzoquinol (DMQH2).</text>
</comment>
<dbReference type="InterPro" id="IPR029063">
    <property type="entry name" value="SAM-dependent_MTases_sf"/>
</dbReference>
<dbReference type="PANTHER" id="PTHR43591">
    <property type="entry name" value="METHYLTRANSFERASE"/>
    <property type="match status" value="1"/>
</dbReference>
<organism evidence="7 8">
    <name type="scientific">Prototheca wickerhamii</name>
    <dbReference type="NCBI Taxonomy" id="3111"/>
    <lineage>
        <taxon>Eukaryota</taxon>
        <taxon>Viridiplantae</taxon>
        <taxon>Chlorophyta</taxon>
        <taxon>core chlorophytes</taxon>
        <taxon>Trebouxiophyceae</taxon>
        <taxon>Chlorellales</taxon>
        <taxon>Chlorellaceae</taxon>
        <taxon>Prototheca</taxon>
    </lineage>
</organism>
<comment type="pathway">
    <text evidence="6">Cofactor biosynthesis; ubiquinone biosynthesis.</text>
</comment>
<dbReference type="PROSITE" id="PS01184">
    <property type="entry name" value="UBIE_2"/>
    <property type="match status" value="1"/>
</dbReference>
<evidence type="ECO:0000256" key="1">
    <source>
        <dbReference type="ARBA" id="ARBA00022603"/>
    </source>
</evidence>
<proteinExistence type="inferred from homology"/>
<sequence>MFAVRGARHRHEEGSLTDGALFLAGYKKVKRDEKEHLVGQVFKSVAPSYDVMNDLMSGGMHRLWKDRLVEKLRPAAGIRHLDVAGGTGDVAFRVLRAIRAAEATRGPSTATRPGSVVIADINPAMLLEGRKRAASQGIDAYDLEWVETSAETLPFPDESMDSYTVSFGIRNVTDRAAALREAHRVLKPGGRFLCLEFSKVVVPGLQQLYDLYSFTVIPQIGRIVAGDADSYQYLVESIRMFPDQESWAQQIEAAGFRGVEYENLTGGIVAIHSGFKLPRADAGVSRAAPGGVPPATPAPLTTAP</sequence>
<dbReference type="NCBIfam" id="TIGR01934">
    <property type="entry name" value="MenG_MenH_UbiE"/>
    <property type="match status" value="1"/>
</dbReference>
<keyword evidence="6" id="KW-0496">Mitochondrion</keyword>
<evidence type="ECO:0000256" key="2">
    <source>
        <dbReference type="ARBA" id="ARBA00022679"/>
    </source>
</evidence>
<dbReference type="SUPFAM" id="SSF53335">
    <property type="entry name" value="S-adenosyl-L-methionine-dependent methyltransferases"/>
    <property type="match status" value="1"/>
</dbReference>
<protein>
    <recommendedName>
        <fullName evidence="6">2-methoxy-6-polyprenyl-1,4-benzoquinol methylase, mitochondrial</fullName>
        <ecNumber evidence="6">2.1.1.201</ecNumber>
    </recommendedName>
    <alternativeName>
        <fullName evidence="6">Ubiquinone biosynthesis methyltransferase COQ5</fullName>
    </alternativeName>
</protein>
<feature type="binding site" evidence="6">
    <location>
        <position position="120"/>
    </location>
    <ligand>
        <name>S-adenosyl-L-methionine</name>
        <dbReference type="ChEBI" id="CHEBI:59789"/>
    </ligand>
</feature>
<comment type="caution">
    <text evidence="6">Lacks conserved residue(s) required for the propagation of feature annotation.</text>
</comment>
<dbReference type="GO" id="GO:0031314">
    <property type="term" value="C:extrinsic component of mitochondrial inner membrane"/>
    <property type="evidence" value="ECO:0007669"/>
    <property type="project" value="UniProtKB-UniRule"/>
</dbReference>
<reference evidence="7" key="1">
    <citation type="submission" date="2021-01" db="EMBL/GenBank/DDBJ databases">
        <authorList>
            <person name="Eckstrom K.M.E."/>
        </authorList>
    </citation>
    <scope>NUCLEOTIDE SEQUENCE</scope>
    <source>
        <strain evidence="7">UVCC 0001</strain>
    </source>
</reference>
<keyword evidence="6" id="KW-0472">Membrane</keyword>
<comment type="subunit">
    <text evidence="5">Component of a multi-subunit COQ enzyme complex, composed of at least COQ3, COQ4, COQ5, COQ6, COQ7 and COQ9. Interacts with PYURF; the interaction is direct, stabilizes COQ5 protein and associates PYURF with COQ enzyme complex.</text>
</comment>
<keyword evidence="8" id="KW-1185">Reference proteome</keyword>
<dbReference type="PROSITE" id="PS51608">
    <property type="entry name" value="SAM_MT_UBIE"/>
    <property type="match status" value="1"/>
</dbReference>
<comment type="similarity">
    <text evidence="6">Belongs to the class I-like SAM-binding methyltransferase superfamily. MenG/UbiE family.</text>
</comment>
<keyword evidence="6" id="KW-0999">Mitochondrion inner membrane</keyword>
<dbReference type="GO" id="GO:0008425">
    <property type="term" value="F:2-methoxy-6-polyprenyl-1,4-benzoquinol methyltransferase activity"/>
    <property type="evidence" value="ECO:0007669"/>
    <property type="project" value="UniProtKB-UniRule"/>
</dbReference>
<evidence type="ECO:0000313" key="7">
    <source>
        <dbReference type="EMBL" id="KAK2079328.1"/>
    </source>
</evidence>
<dbReference type="Proteomes" id="UP001255856">
    <property type="component" value="Unassembled WGS sequence"/>
</dbReference>
<dbReference type="FunFam" id="3.40.50.150:FF:000064">
    <property type="entry name" value="2-methoxy-6-polyprenyl-1,4-benzoquinol methylase, mitochondrial"/>
    <property type="match status" value="1"/>
</dbReference>
<evidence type="ECO:0000256" key="5">
    <source>
        <dbReference type="ARBA" id="ARBA00046387"/>
    </source>
</evidence>